<keyword evidence="4" id="KW-0472">Membrane</keyword>
<dbReference type="Pfam" id="PF14322">
    <property type="entry name" value="SusD-like_3"/>
    <property type="match status" value="1"/>
</dbReference>
<evidence type="ECO:0000313" key="10">
    <source>
        <dbReference type="EMBL" id="UYU65796.1"/>
    </source>
</evidence>
<evidence type="ECO:0000259" key="7">
    <source>
        <dbReference type="Pfam" id="PF14322"/>
    </source>
</evidence>
<gene>
    <name evidence="8" type="ORF">BatF92_45530</name>
    <name evidence="9" type="ORF">GAN59_14075</name>
    <name evidence="11" type="ORF">KQP59_18810</name>
    <name evidence="10" type="ORF">KQP68_19815</name>
    <name evidence="12" type="ORF">KQP74_05675</name>
</gene>
<reference evidence="8 14" key="2">
    <citation type="submission" date="2020-02" db="EMBL/GenBank/DDBJ databases">
        <title>Whole-genome sequencing and comparative analysis of the genomes of Bacteroides thetaiotaomicron and Escherichia coli isolated from a healthy resident in Vietnam.</title>
        <authorList>
            <person name="Mohsin M."/>
            <person name="Tanaka K."/>
            <person name="Kawahara R."/>
            <person name="Kondo S."/>
            <person name="Noguchi H."/>
            <person name="Motooka D."/>
            <person name="Nakamura S."/>
            <person name="Khong D.T."/>
            <person name="Nguyen T.N."/>
            <person name="Tran H.T."/>
            <person name="Yamamoto Y."/>
        </authorList>
    </citation>
    <scope>NUCLEOTIDE SEQUENCE [LARGE SCALE GENOMIC DNA]</scope>
    <source>
        <strain evidence="8 14">F9-2</strain>
    </source>
</reference>
<dbReference type="RefSeq" id="WP_022471713.1">
    <property type="nucleotide sequence ID" value="NZ_AP022660.1"/>
</dbReference>
<keyword evidence="3" id="KW-0732">Signal</keyword>
<dbReference type="InterPro" id="IPR011990">
    <property type="entry name" value="TPR-like_helical_dom_sf"/>
</dbReference>
<evidence type="ECO:0000256" key="3">
    <source>
        <dbReference type="ARBA" id="ARBA00022729"/>
    </source>
</evidence>
<evidence type="ECO:0000313" key="15">
    <source>
        <dbReference type="Proteomes" id="UP001156218"/>
    </source>
</evidence>
<evidence type="ECO:0000256" key="4">
    <source>
        <dbReference type="ARBA" id="ARBA00023136"/>
    </source>
</evidence>
<dbReference type="SUPFAM" id="SSF48452">
    <property type="entry name" value="TPR-like"/>
    <property type="match status" value="1"/>
</dbReference>
<dbReference type="InterPro" id="IPR012944">
    <property type="entry name" value="SusD_RagB_dom"/>
</dbReference>
<dbReference type="EMBL" id="AP022660">
    <property type="protein sequence ID" value="BCA52611.1"/>
    <property type="molecule type" value="Genomic_DNA"/>
</dbReference>
<reference evidence="10 15" key="3">
    <citation type="submission" date="2021-06" db="EMBL/GenBank/DDBJ databases">
        <title>Interrogation of the integrated mobile genetic elements in gut-associated Bacteroides with a consensus prediction approach.</title>
        <authorList>
            <person name="Campbell D.E."/>
            <person name="Leigh J.R."/>
            <person name="Kim T."/>
            <person name="England W."/>
            <person name="Whitaker R.J."/>
            <person name="Degnan P.H."/>
        </authorList>
    </citation>
    <scope>NUCLEOTIDE SEQUENCE</scope>
    <source>
        <strain evidence="12">VPI-3443</strain>
        <strain evidence="11">VPI-BTDOT2</strain>
        <strain evidence="10 15">WAL8669</strain>
    </source>
</reference>
<dbReference type="InterPro" id="IPR033985">
    <property type="entry name" value="SusD-like_N"/>
</dbReference>
<dbReference type="Proteomes" id="UP001156216">
    <property type="component" value="Chromosome"/>
</dbReference>
<evidence type="ECO:0000313" key="14">
    <source>
        <dbReference type="Proteomes" id="UP000500882"/>
    </source>
</evidence>
<feature type="domain" description="SusD-like N-terminal" evidence="7">
    <location>
        <begin position="48"/>
        <end position="228"/>
    </location>
</feature>
<dbReference type="EMBL" id="CP083680">
    <property type="protein sequence ID" value="UYU65796.1"/>
    <property type="molecule type" value="Genomic_DNA"/>
</dbReference>
<evidence type="ECO:0000313" key="12">
    <source>
        <dbReference type="EMBL" id="UYU92121.1"/>
    </source>
</evidence>
<dbReference type="GO" id="GO:0009279">
    <property type="term" value="C:cell outer membrane"/>
    <property type="evidence" value="ECO:0007669"/>
    <property type="project" value="UniProtKB-SubCell"/>
</dbReference>
<evidence type="ECO:0000313" key="9">
    <source>
        <dbReference type="EMBL" id="KAB4473036.1"/>
    </source>
</evidence>
<dbReference type="EMBL" id="CP083681">
    <property type="protein sequence ID" value="UYU70310.1"/>
    <property type="molecule type" value="Genomic_DNA"/>
</dbReference>
<dbReference type="Pfam" id="PF07980">
    <property type="entry name" value="SusD_RagB"/>
    <property type="match status" value="1"/>
</dbReference>
<dbReference type="AlphaFoldDB" id="A0A173SX56"/>
<comment type="similarity">
    <text evidence="2">Belongs to the SusD family.</text>
</comment>
<evidence type="ECO:0000313" key="8">
    <source>
        <dbReference type="EMBL" id="BCA52611.1"/>
    </source>
</evidence>
<comment type="subcellular location">
    <subcellularLocation>
        <location evidence="1">Cell outer membrane</location>
    </subcellularLocation>
</comment>
<accession>A0A173SX56</accession>
<name>A0A173SX56_BACT4</name>
<evidence type="ECO:0000313" key="11">
    <source>
        <dbReference type="EMBL" id="UYU70310.1"/>
    </source>
</evidence>
<dbReference type="EMBL" id="CP083685">
    <property type="protein sequence ID" value="UYU92121.1"/>
    <property type="molecule type" value="Genomic_DNA"/>
</dbReference>
<proteinExistence type="inferred from homology"/>
<evidence type="ECO:0000256" key="2">
    <source>
        <dbReference type="ARBA" id="ARBA00006275"/>
    </source>
</evidence>
<feature type="domain" description="RagB/SusD" evidence="6">
    <location>
        <begin position="346"/>
        <end position="672"/>
    </location>
</feature>
<evidence type="ECO:0000313" key="13">
    <source>
        <dbReference type="Proteomes" id="UP000488521"/>
    </source>
</evidence>
<evidence type="ECO:0000256" key="1">
    <source>
        <dbReference type="ARBA" id="ARBA00004442"/>
    </source>
</evidence>
<organism evidence="9 13">
    <name type="scientific">Bacteroides thetaiotaomicron</name>
    <dbReference type="NCBI Taxonomy" id="818"/>
    <lineage>
        <taxon>Bacteria</taxon>
        <taxon>Pseudomonadati</taxon>
        <taxon>Bacteroidota</taxon>
        <taxon>Bacteroidia</taxon>
        <taxon>Bacteroidales</taxon>
        <taxon>Bacteroidaceae</taxon>
        <taxon>Bacteroides</taxon>
    </lineage>
</organism>
<dbReference type="Gene3D" id="1.25.40.390">
    <property type="match status" value="1"/>
</dbReference>
<dbReference type="EMBL" id="WCRS01000009">
    <property type="protein sequence ID" value="KAB4473036.1"/>
    <property type="molecule type" value="Genomic_DNA"/>
</dbReference>
<dbReference type="Proteomes" id="UP000488521">
    <property type="component" value="Unassembled WGS sequence"/>
</dbReference>
<reference evidence="9 13" key="1">
    <citation type="journal article" date="2019" name="Nat. Med.">
        <title>A library of human gut bacterial isolates paired with longitudinal multiomics data enables mechanistic microbiome research.</title>
        <authorList>
            <person name="Poyet M."/>
            <person name="Groussin M."/>
            <person name="Gibbons S.M."/>
            <person name="Avila-Pacheco J."/>
            <person name="Jiang X."/>
            <person name="Kearney S.M."/>
            <person name="Perrotta A.R."/>
            <person name="Berdy B."/>
            <person name="Zhao S."/>
            <person name="Lieberman T.D."/>
            <person name="Swanson P.K."/>
            <person name="Smith M."/>
            <person name="Roesemann S."/>
            <person name="Alexander J.E."/>
            <person name="Rich S.A."/>
            <person name="Livny J."/>
            <person name="Vlamakis H."/>
            <person name="Clish C."/>
            <person name="Bullock K."/>
            <person name="Deik A."/>
            <person name="Scott J."/>
            <person name="Pierce K.A."/>
            <person name="Xavier R.J."/>
            <person name="Alm E.J."/>
        </authorList>
    </citation>
    <scope>NUCLEOTIDE SEQUENCE [LARGE SCALE GENOMIC DNA]</scope>
    <source>
        <strain evidence="9 13">BIOML-A156</strain>
    </source>
</reference>
<evidence type="ECO:0000256" key="5">
    <source>
        <dbReference type="ARBA" id="ARBA00023237"/>
    </source>
</evidence>
<evidence type="ECO:0000259" key="6">
    <source>
        <dbReference type="Pfam" id="PF07980"/>
    </source>
</evidence>
<protein>
    <submittedName>
        <fullName evidence="8 9">Membrane protein</fullName>
    </submittedName>
</protein>
<dbReference type="Proteomes" id="UP001156218">
    <property type="component" value="Chromosome"/>
</dbReference>
<dbReference type="Proteomes" id="UP000500882">
    <property type="component" value="Chromosome"/>
</dbReference>
<dbReference type="Proteomes" id="UP001162960">
    <property type="component" value="Chromosome"/>
</dbReference>
<sequence length="676" mass="78556">MKKHILSAVAILVIGLGISSCSDYLSVERFFKDRQSEEKIFKSKNFTEQWLAKCYNCLLETNLEITRIGYSTTNFADDMIFNESDGAVTYNAFKFGQYDNTWTNNSYIRCYEGIRQASILINNIDINEELSEVEIADYKAQARFLRSYFYWLLLRKYGPVPLIPEETISIDEDYMDMSYPRSSYDEVVNYISEEMALAARSLPEKRDRQNVNRSTKGAALAVRAKVLLYTASPINNPRPGDSDKFSDFTDWQGRMLMSQTYDESKWARAAAAAKDVIDLANATGVYKLYTAPYQSKGDNAYPATVRPPYHSVYSNKDFPEGWADIDPFASYRSIFNGDLYATENPELIFTRGNNALNDQVRDLVLDHLPTNAGGRNRHGLTIKQCDAYDMADGSSFNLETFLDTCEVDKRFVSEDEYNRGLYPQIRPRVWKEYANREPRFYASVAFNGAFWALASAQDGDRRNQQVWYYRGSDNGRKNSSDYWIPTGIGVMKFVSPNDCNTNNGRIYDKVDIPLRYTDILLMYAEALNELTPSSSYEVTTWEGEPITVSRNTEEIRKAVLPVRMRAGVPDYNEETYNDQTLFRKKLIHERQVEFMGENQRYYDLRRWKLAPVEESEQIYGYNVLMTESKKERFYERIRVENLQANFSRKMYFWPMPQNELKRNRKMTQAPGWETFD</sequence>
<dbReference type="PROSITE" id="PS51257">
    <property type="entry name" value="PROKAR_LIPOPROTEIN"/>
    <property type="match status" value="1"/>
</dbReference>
<keyword evidence="5" id="KW-0998">Cell outer membrane</keyword>